<dbReference type="OrthoDB" id="3364175at2759"/>
<evidence type="ECO:0000313" key="7">
    <source>
        <dbReference type="EMBL" id="KAH7127095.1"/>
    </source>
</evidence>
<dbReference type="Proteomes" id="UP000700596">
    <property type="component" value="Unassembled WGS sequence"/>
</dbReference>
<feature type="region of interest" description="Disordered" evidence="5">
    <location>
        <begin position="213"/>
        <end position="240"/>
    </location>
</feature>
<dbReference type="PROSITE" id="PS00463">
    <property type="entry name" value="ZN2_CY6_FUNGAL_1"/>
    <property type="match status" value="1"/>
</dbReference>
<protein>
    <submittedName>
        <fullName evidence="7">Fungal-specific transcription factor domain-containing protein</fullName>
    </submittedName>
</protein>
<keyword evidence="3" id="KW-0804">Transcription</keyword>
<dbReference type="InterPro" id="IPR036864">
    <property type="entry name" value="Zn2-C6_fun-type_DNA-bd_sf"/>
</dbReference>
<feature type="region of interest" description="Disordered" evidence="5">
    <location>
        <begin position="115"/>
        <end position="140"/>
    </location>
</feature>
<feature type="domain" description="Zn(2)-C6 fungal-type" evidence="6">
    <location>
        <begin position="20"/>
        <end position="50"/>
    </location>
</feature>
<dbReference type="InterPro" id="IPR001138">
    <property type="entry name" value="Zn2Cys6_DnaBD"/>
</dbReference>
<keyword evidence="4" id="KW-0539">Nucleus</keyword>
<dbReference type="PANTHER" id="PTHR47424">
    <property type="entry name" value="REGULATORY PROTEIN GAL4"/>
    <property type="match status" value="1"/>
</dbReference>
<reference evidence="7" key="1">
    <citation type="journal article" date="2021" name="Nat. Commun.">
        <title>Genetic determinants of endophytism in the Arabidopsis root mycobiome.</title>
        <authorList>
            <person name="Mesny F."/>
            <person name="Miyauchi S."/>
            <person name="Thiergart T."/>
            <person name="Pickel B."/>
            <person name="Atanasova L."/>
            <person name="Karlsson M."/>
            <person name="Huettel B."/>
            <person name="Barry K.W."/>
            <person name="Haridas S."/>
            <person name="Chen C."/>
            <person name="Bauer D."/>
            <person name="Andreopoulos W."/>
            <person name="Pangilinan J."/>
            <person name="LaButti K."/>
            <person name="Riley R."/>
            <person name="Lipzen A."/>
            <person name="Clum A."/>
            <person name="Drula E."/>
            <person name="Henrissat B."/>
            <person name="Kohler A."/>
            <person name="Grigoriev I.V."/>
            <person name="Martin F.M."/>
            <person name="Hacquard S."/>
        </authorList>
    </citation>
    <scope>NUCLEOTIDE SEQUENCE</scope>
    <source>
        <strain evidence="7">MPI-CAGE-CH-0243</strain>
    </source>
</reference>
<comment type="caution">
    <text evidence="7">The sequence shown here is derived from an EMBL/GenBank/DDBJ whole genome shotgun (WGS) entry which is preliminary data.</text>
</comment>
<evidence type="ECO:0000256" key="2">
    <source>
        <dbReference type="ARBA" id="ARBA00023015"/>
    </source>
</evidence>
<dbReference type="GO" id="GO:0000981">
    <property type="term" value="F:DNA-binding transcription factor activity, RNA polymerase II-specific"/>
    <property type="evidence" value="ECO:0007669"/>
    <property type="project" value="InterPro"/>
</dbReference>
<keyword evidence="2" id="KW-0805">Transcription regulation</keyword>
<dbReference type="SMART" id="SM00066">
    <property type="entry name" value="GAL4"/>
    <property type="match status" value="1"/>
</dbReference>
<dbReference type="SMART" id="SM00906">
    <property type="entry name" value="Fungal_trans"/>
    <property type="match status" value="1"/>
</dbReference>
<dbReference type="Pfam" id="PF04082">
    <property type="entry name" value="Fungal_trans"/>
    <property type="match status" value="1"/>
</dbReference>
<dbReference type="CDD" id="cd12148">
    <property type="entry name" value="fungal_TF_MHR"/>
    <property type="match status" value="1"/>
</dbReference>
<keyword evidence="8" id="KW-1185">Reference proteome</keyword>
<accession>A0A9P9DV17</accession>
<evidence type="ECO:0000256" key="4">
    <source>
        <dbReference type="ARBA" id="ARBA00023242"/>
    </source>
</evidence>
<dbReference type="InterPro" id="IPR007219">
    <property type="entry name" value="XnlR_reg_dom"/>
</dbReference>
<dbReference type="EMBL" id="JAGMWT010000006">
    <property type="protein sequence ID" value="KAH7127095.1"/>
    <property type="molecule type" value="Genomic_DNA"/>
</dbReference>
<dbReference type="SUPFAM" id="SSF57701">
    <property type="entry name" value="Zn2/Cys6 DNA-binding domain"/>
    <property type="match status" value="1"/>
</dbReference>
<dbReference type="CDD" id="cd00067">
    <property type="entry name" value="GAL4"/>
    <property type="match status" value="1"/>
</dbReference>
<dbReference type="PROSITE" id="PS50048">
    <property type="entry name" value="ZN2_CY6_FUNGAL_2"/>
    <property type="match status" value="1"/>
</dbReference>
<evidence type="ECO:0000256" key="1">
    <source>
        <dbReference type="ARBA" id="ARBA00022723"/>
    </source>
</evidence>
<organism evidence="7 8">
    <name type="scientific">Dendryphion nanum</name>
    <dbReference type="NCBI Taxonomy" id="256645"/>
    <lineage>
        <taxon>Eukaryota</taxon>
        <taxon>Fungi</taxon>
        <taxon>Dikarya</taxon>
        <taxon>Ascomycota</taxon>
        <taxon>Pezizomycotina</taxon>
        <taxon>Dothideomycetes</taxon>
        <taxon>Pleosporomycetidae</taxon>
        <taxon>Pleosporales</taxon>
        <taxon>Torulaceae</taxon>
        <taxon>Dendryphion</taxon>
    </lineage>
</organism>
<sequence length="762" mass="86364">MTKRKDMPETTNLRKRALVSCDRCKTRRARCIRENPDEACTDCKNNGVVCESKLPRKQRVYGSVETLSLRYRALEALVKGLFPEENIQDTSTLYRIASTKNIKMPAPDDYKPADIFNQPSQHPYTSPQTNSPGSLTPGHNPFVETCPQNPVEKLLPTQNGVHLYFGPSSSFRLALTMRDLVTRCNSIPQAKPLLWHPNSSLFELANSNSIGKMDRRTMTPTQHSPLFPSRRKRPRTEEEIPVTEGNYASNAPRNTPGTIADFLPSRSVADALVAAFFDQVHPHMPIFQKSMFEFRYEGTWRRRDTSIQENEETAWLCCLALVFAFGAQALSKFDLEESQVLQEKYLDFVDSYFRYIVSTTSLANIQALMLLQLYDHNVGKRNSAWLLVGTAARMAISMGMHREATYPGFDLLERNSRRIVWWMVYILERLLCQYLGRPSIIEDAEISTCPPDDGLSDSNEMPLGMFTKALEGARILYAGRRRIFFVENSAEERTTPPVYLASQLLMELDQWHGTWPEHLQLGATILAKQTRQLLLLHIYYNYNRCQITTRFLIERIECNFSRLEGKEAYFPEDKLALSEECINSATKSLEYLNILADLKALNGVTWLDAFYVFHAILLVCSLYLSRPPGEPETNEDKRRKSLVRAILRSTRVTQLAPSYHILSQIAFQFASITGATDDPYPVNQGAAEPNIVPPIPQQPVLDGIDHSMIGNPETWPDTDPANFLLDWFGISDDSPAGSSITYADGFGDADGTGPLLYPFPYN</sequence>
<dbReference type="GO" id="GO:0006351">
    <property type="term" value="P:DNA-templated transcription"/>
    <property type="evidence" value="ECO:0007669"/>
    <property type="project" value="InterPro"/>
</dbReference>
<dbReference type="AlphaFoldDB" id="A0A9P9DV17"/>
<proteinExistence type="predicted"/>
<keyword evidence="1" id="KW-0479">Metal-binding</keyword>
<gene>
    <name evidence="7" type="ORF">B0J11DRAFT_527181</name>
</gene>
<evidence type="ECO:0000313" key="8">
    <source>
        <dbReference type="Proteomes" id="UP000700596"/>
    </source>
</evidence>
<evidence type="ECO:0000256" key="5">
    <source>
        <dbReference type="SAM" id="MobiDB-lite"/>
    </source>
</evidence>
<evidence type="ECO:0000256" key="3">
    <source>
        <dbReference type="ARBA" id="ARBA00023163"/>
    </source>
</evidence>
<name>A0A9P9DV17_9PLEO</name>
<dbReference type="PANTHER" id="PTHR47424:SF6">
    <property type="entry name" value="PROLINE UTILIZATION TRANS-ACTIVATOR"/>
    <property type="match status" value="1"/>
</dbReference>
<dbReference type="InterPro" id="IPR051127">
    <property type="entry name" value="Fungal_SecMet_Regulators"/>
</dbReference>
<feature type="compositionally biased region" description="Polar residues" evidence="5">
    <location>
        <begin position="117"/>
        <end position="134"/>
    </location>
</feature>
<dbReference type="GO" id="GO:0003677">
    <property type="term" value="F:DNA binding"/>
    <property type="evidence" value="ECO:0007669"/>
    <property type="project" value="InterPro"/>
</dbReference>
<evidence type="ECO:0000259" key="6">
    <source>
        <dbReference type="PROSITE" id="PS50048"/>
    </source>
</evidence>
<dbReference type="Gene3D" id="4.10.240.10">
    <property type="entry name" value="Zn(2)-C6 fungal-type DNA-binding domain"/>
    <property type="match status" value="1"/>
</dbReference>
<dbReference type="GO" id="GO:0008270">
    <property type="term" value="F:zinc ion binding"/>
    <property type="evidence" value="ECO:0007669"/>
    <property type="project" value="InterPro"/>
</dbReference>